<comment type="caution">
    <text evidence="1">The sequence shown here is derived from an EMBL/GenBank/DDBJ whole genome shotgun (WGS) entry which is preliminary data.</text>
</comment>
<evidence type="ECO:0000313" key="2">
    <source>
        <dbReference type="Proteomes" id="UP000633814"/>
    </source>
</evidence>
<name>A0ABS8C1G7_9ALTE</name>
<dbReference type="Proteomes" id="UP000633814">
    <property type="component" value="Unassembled WGS sequence"/>
</dbReference>
<organism evidence="1 2">
    <name type="scientific">Alishewanella maricola</name>
    <dbReference type="NCBI Taxonomy" id="2795740"/>
    <lineage>
        <taxon>Bacteria</taxon>
        <taxon>Pseudomonadati</taxon>
        <taxon>Pseudomonadota</taxon>
        <taxon>Gammaproteobacteria</taxon>
        <taxon>Alteromonadales</taxon>
        <taxon>Alteromonadaceae</taxon>
        <taxon>Alishewanella</taxon>
    </lineage>
</organism>
<evidence type="ECO:0000313" key="1">
    <source>
        <dbReference type="EMBL" id="MCB5226150.1"/>
    </source>
</evidence>
<accession>A0ABS8C1G7</accession>
<gene>
    <name evidence="1" type="ORF">JAO78_004905</name>
</gene>
<sequence length="155" mass="17625">MSIARTLEQIQLEIAVATSLEEKYGTNSPNKTYEQGVVDALLWVLGRAEPHSVEAQMELTKEDEALLSNWVAGNVRAEKIPETPLVDAEYENDRLLLLAHESPTLAEMVRDTLNEMDSYQEPHHAIWLGSFEVSRPRTQVQLVITQNPELWIDEE</sequence>
<protein>
    <submittedName>
        <fullName evidence="1">Uncharacterized protein</fullName>
    </submittedName>
</protein>
<proteinExistence type="predicted"/>
<reference evidence="1 2" key="1">
    <citation type="submission" date="2021-10" db="EMBL/GenBank/DDBJ databases">
        <title>Alishewanella koreense sp. nov. isolated from seawater of southwestern coast in South Korea and the proposal for the reclassification of Rheinheimera perlucida and Rheinheimera tuosuensis as Arsukibacterium perlucida and Arsukibacterium tuosuensis.</title>
        <authorList>
            <person name="Kim K.H."/>
            <person name="Ruan W."/>
            <person name="Kim K.R."/>
            <person name="Baek J.H."/>
            <person name="Jeon C.O."/>
        </authorList>
    </citation>
    <scope>NUCLEOTIDE SEQUENCE [LARGE SCALE GENOMIC DNA]</scope>
    <source>
        <strain evidence="1 2">16-MA</strain>
    </source>
</reference>
<keyword evidence="2" id="KW-1185">Reference proteome</keyword>
<dbReference type="RefSeq" id="WP_226750238.1">
    <property type="nucleotide sequence ID" value="NZ_JAEINI020000002.1"/>
</dbReference>
<dbReference type="EMBL" id="JAEINI020000002">
    <property type="protein sequence ID" value="MCB5226150.1"/>
    <property type="molecule type" value="Genomic_DNA"/>
</dbReference>